<comment type="caution">
    <text evidence="2">The sequence shown here is derived from an EMBL/GenBank/DDBJ whole genome shotgun (WGS) entry which is preliminary data.</text>
</comment>
<evidence type="ECO:0000313" key="3">
    <source>
        <dbReference type="Proteomes" id="UP000028980"/>
    </source>
</evidence>
<sequence length="60" mass="6836">MISCQQEQKPVLTTTSSTQHKAPTLLKDAYNVGFLVMDGTFNTELTAPFDIFQHTRFRET</sequence>
<evidence type="ECO:0000256" key="1">
    <source>
        <dbReference type="SAM" id="MobiDB-lite"/>
    </source>
</evidence>
<organism evidence="2 3">
    <name type="scientific">Nonlabens ulvanivorans</name>
    <name type="common">Persicivirga ulvanivorans</name>
    <dbReference type="NCBI Taxonomy" id="906888"/>
    <lineage>
        <taxon>Bacteria</taxon>
        <taxon>Pseudomonadati</taxon>
        <taxon>Bacteroidota</taxon>
        <taxon>Flavobacteriia</taxon>
        <taxon>Flavobacteriales</taxon>
        <taxon>Flavobacteriaceae</taxon>
        <taxon>Nonlabens</taxon>
    </lineage>
</organism>
<feature type="region of interest" description="Disordered" evidence="1">
    <location>
        <begin position="1"/>
        <end position="20"/>
    </location>
</feature>
<gene>
    <name evidence="2" type="ORF">JCM19296_3213</name>
</gene>
<proteinExistence type="predicted"/>
<protein>
    <submittedName>
        <fullName evidence="2">Transcriptional regulator</fullName>
    </submittedName>
</protein>
<dbReference type="AlphaFoldDB" id="A0A081DFA9"/>
<dbReference type="Proteomes" id="UP000028980">
    <property type="component" value="Unassembled WGS sequence"/>
</dbReference>
<reference evidence="2 3" key="1">
    <citation type="journal article" date="2014" name="Genome Announc.">
        <title>Draft Genome Sequences of Marine Flavobacterium Nonlabens Strains NR17, NR24, NR27, NR32, NR33, and Ara13.</title>
        <authorList>
            <person name="Nakanishi M."/>
            <person name="Meirelles P."/>
            <person name="Suzuki R."/>
            <person name="Takatani N."/>
            <person name="Mino S."/>
            <person name="Suda W."/>
            <person name="Oshima K."/>
            <person name="Hattori M."/>
            <person name="Ohkuma M."/>
            <person name="Hosokawa M."/>
            <person name="Miyashita K."/>
            <person name="Thompson F.L."/>
            <person name="Niwa A."/>
            <person name="Sawabe T."/>
            <person name="Sawabe T."/>
        </authorList>
    </citation>
    <scope>NUCLEOTIDE SEQUENCE [LARGE SCALE GENOMIC DNA]</scope>
    <source>
        <strain evidence="3">JCM19296</strain>
    </source>
</reference>
<accession>A0A081DFA9</accession>
<evidence type="ECO:0000313" key="2">
    <source>
        <dbReference type="EMBL" id="GAK77605.1"/>
    </source>
</evidence>
<name>A0A081DFA9_NONUL</name>
<dbReference type="EMBL" id="BBLG01000011">
    <property type="protein sequence ID" value="GAK77605.1"/>
    <property type="molecule type" value="Genomic_DNA"/>
</dbReference>